<evidence type="ECO:0000256" key="6">
    <source>
        <dbReference type="ARBA" id="ARBA00022833"/>
    </source>
</evidence>
<comment type="cofactor">
    <cofactor evidence="1">
        <name>Zn(2+)</name>
        <dbReference type="ChEBI" id="CHEBI:29105"/>
    </cofactor>
</comment>
<dbReference type="OrthoDB" id="9811314at2"/>
<evidence type="ECO:0000256" key="3">
    <source>
        <dbReference type="ARBA" id="ARBA00022670"/>
    </source>
</evidence>
<feature type="domain" description="Peptidase M16 C-terminal" evidence="11">
    <location>
        <begin position="253"/>
        <end position="417"/>
    </location>
</feature>
<evidence type="ECO:0000259" key="10">
    <source>
        <dbReference type="Pfam" id="PF00675"/>
    </source>
</evidence>
<dbReference type="SUPFAM" id="SSF63411">
    <property type="entry name" value="LuxS/MPP-like metallohydrolase"/>
    <property type="match status" value="4"/>
</dbReference>
<keyword evidence="3" id="KW-0645">Protease</keyword>
<evidence type="ECO:0000256" key="1">
    <source>
        <dbReference type="ARBA" id="ARBA00001947"/>
    </source>
</evidence>
<dbReference type="RefSeq" id="WP_153096310.1">
    <property type="nucleotide sequence ID" value="NZ_VZBP01000044.1"/>
</dbReference>
<dbReference type="InterPro" id="IPR007863">
    <property type="entry name" value="Peptidase_M16_C"/>
</dbReference>
<evidence type="ECO:0000256" key="7">
    <source>
        <dbReference type="ARBA" id="ARBA00023049"/>
    </source>
</evidence>
<dbReference type="PANTHER" id="PTHR43690:SF17">
    <property type="entry name" value="PROTEIN YHJJ"/>
    <property type="match status" value="1"/>
</dbReference>
<dbReference type="InterPro" id="IPR011765">
    <property type="entry name" value="Pept_M16_N"/>
</dbReference>
<name>A0A5P0WLZ5_9BACT</name>
<dbReference type="GO" id="GO:0004222">
    <property type="term" value="F:metalloendopeptidase activity"/>
    <property type="evidence" value="ECO:0007669"/>
    <property type="project" value="InterPro"/>
</dbReference>
<comment type="similarity">
    <text evidence="2 8">Belongs to the peptidase M16 family.</text>
</comment>
<feature type="chain" id="PRO_5041168714" evidence="9">
    <location>
        <begin position="21"/>
        <end position="968"/>
    </location>
</feature>
<dbReference type="PANTHER" id="PTHR43690">
    <property type="entry name" value="NARDILYSIN"/>
    <property type="match status" value="1"/>
</dbReference>
<dbReference type="EMBL" id="VZBP01000044">
    <property type="protein sequence ID" value="MQO08701.1"/>
    <property type="molecule type" value="Genomic_DNA"/>
</dbReference>
<comment type="caution">
    <text evidence="12">The sequence shown here is derived from an EMBL/GenBank/DDBJ whole genome shotgun (WGS) entry which is preliminary data.</text>
</comment>
<dbReference type="PROSITE" id="PS00143">
    <property type="entry name" value="INSULINASE"/>
    <property type="match status" value="1"/>
</dbReference>
<dbReference type="AlphaFoldDB" id="A0A5P0WLZ5"/>
<dbReference type="Pfam" id="PF00675">
    <property type="entry name" value="Peptidase_M16"/>
    <property type="match status" value="1"/>
</dbReference>
<dbReference type="GO" id="GO:0046872">
    <property type="term" value="F:metal ion binding"/>
    <property type="evidence" value="ECO:0007669"/>
    <property type="project" value="UniProtKB-KW"/>
</dbReference>
<evidence type="ECO:0000256" key="4">
    <source>
        <dbReference type="ARBA" id="ARBA00022723"/>
    </source>
</evidence>
<evidence type="ECO:0000256" key="2">
    <source>
        <dbReference type="ARBA" id="ARBA00007261"/>
    </source>
</evidence>
<evidence type="ECO:0000313" key="13">
    <source>
        <dbReference type="EMBL" id="MQO08701.1"/>
    </source>
</evidence>
<dbReference type="Proteomes" id="UP000405805">
    <property type="component" value="Unassembled WGS sequence"/>
</dbReference>
<keyword evidence="9" id="KW-0732">Signal</keyword>
<reference evidence="14 15" key="1">
    <citation type="submission" date="2019-09" db="EMBL/GenBank/DDBJ databases">
        <title>Distinct polysaccharide growth profiles of human intestinal Prevotella copri isolates.</title>
        <authorList>
            <person name="Fehlner-Peach H."/>
            <person name="Magnabosco C."/>
            <person name="Raghavan V."/>
            <person name="Scher J.U."/>
            <person name="Tett A."/>
            <person name="Cox L.M."/>
            <person name="Gottsegen C."/>
            <person name="Watters A."/>
            <person name="Wiltshire- Gordon J.D."/>
            <person name="Segata N."/>
            <person name="Bonneau R."/>
            <person name="Littman D.R."/>
        </authorList>
    </citation>
    <scope>NUCLEOTIDE SEQUENCE [LARGE SCALE GENOMIC DNA]</scope>
    <source>
        <strain evidence="15">iA622</strain>
        <strain evidence="12">IA622</strain>
        <strain evidence="14">iA624</strain>
        <strain evidence="13">IA624</strain>
    </source>
</reference>
<organism evidence="12 15">
    <name type="scientific">Segatella copri</name>
    <dbReference type="NCBI Taxonomy" id="165179"/>
    <lineage>
        <taxon>Bacteria</taxon>
        <taxon>Pseudomonadati</taxon>
        <taxon>Bacteroidota</taxon>
        <taxon>Bacteroidia</taxon>
        <taxon>Bacteroidales</taxon>
        <taxon>Prevotellaceae</taxon>
        <taxon>Segatella</taxon>
    </lineage>
</organism>
<evidence type="ECO:0000313" key="15">
    <source>
        <dbReference type="Proteomes" id="UP000480425"/>
    </source>
</evidence>
<accession>A0A5P0WLZ5</accession>
<dbReference type="GO" id="GO:0006508">
    <property type="term" value="P:proteolysis"/>
    <property type="evidence" value="ECO:0007669"/>
    <property type="project" value="UniProtKB-KW"/>
</dbReference>
<keyword evidence="4" id="KW-0479">Metal-binding</keyword>
<dbReference type="InterPro" id="IPR001431">
    <property type="entry name" value="Pept_M16_Zn_BS"/>
</dbReference>
<dbReference type="Proteomes" id="UP000480425">
    <property type="component" value="Unassembled WGS sequence"/>
</dbReference>
<evidence type="ECO:0000259" key="11">
    <source>
        <dbReference type="Pfam" id="PF05193"/>
    </source>
</evidence>
<dbReference type="InterPro" id="IPR050626">
    <property type="entry name" value="Peptidase_M16"/>
</dbReference>
<dbReference type="Pfam" id="PF05193">
    <property type="entry name" value="Peptidase_M16_C"/>
    <property type="match status" value="2"/>
</dbReference>
<keyword evidence="6" id="KW-0862">Zinc</keyword>
<feature type="domain" description="Peptidase M16 N-terminal" evidence="10">
    <location>
        <begin position="51"/>
        <end position="92"/>
    </location>
</feature>
<evidence type="ECO:0000256" key="5">
    <source>
        <dbReference type="ARBA" id="ARBA00022801"/>
    </source>
</evidence>
<keyword evidence="7" id="KW-0482">Metalloprotease</keyword>
<dbReference type="Gene3D" id="3.30.830.10">
    <property type="entry name" value="Metalloenzyme, LuxS/M16 peptidase-like"/>
    <property type="match status" value="4"/>
</dbReference>
<proteinExistence type="inferred from homology"/>
<sequence>MKIKHVLLAAVLMGSISATAKDYHYTTIPGDAMKTRIYTLDNGLTVYMSVNKEKPRLQANIAVKTGSRNDPAETTGLAHYLEHLMFKGTQKFGTTDHAKEKPYLDEITRRYESYRKLTDPAQRKQAYHEIDSVSQLAAKYNIPNEYDKLMASIGSQGTNAYTSNDVTCYVENIPNNEIENWAKVQSDRFQNMVIRGFHTELEAVYEEKNISMASDNDKEFAALWKLLTPTHPYGTQTTIGEQEHLKNPSIINIQNYFHRYYVPNNVAICLAGDFDPDQTIAIIDKYFGSWKKSDNLTRPEFSLQPDITAVKDTAVVGKEAENVMLAWKFKGANDKESDVLDVIEDMLSNGKAGLMEVDLEQQMKLASAGAFVYGLHDYSAFILAGNPNKGQKLEEVRSLMLQEMAKLRRGEFDNDLLPSVIANKKLNFYRGLDSNDNRASIMADAFINDEKWEDVAGKLERQSKLTKQDIVDFANKYLRDDNFICVYKQMGEDTTLKKIEKPAITPIPANREYESAFVKEIKNAQVPEIQPQFLDFKKDLTVGKTSRKLPLVYKQNTQDDLFNLVFRYEFGDEDDIRYSYAAQYLDYIGTDKKSVSAIKQAFYKLACNFSIAQSSKTLQISLNGLNENLPAALRLTEEILHHAKADKTSWNQFIDLIEKQQQDAKTNQMSNFSYLWDYSTYGAYNPTRNAIKTADLRKMDPQELVNLLGGLNNIEHTVAYYGPYSEKQLNALLAKEHKTAKKLAAVPEGKEYKMEEIKQNEIYIAPYDAKNIYLRSYQNTGKKSDVKDGALISLFNEYYGGGMNTIVFQELRETRGLAYNAGAAYYTPVRKDEKDYFMRHIITQNDKMMDCIHVFDEITNNLPQNEASFNLAKQNLMKSIQSRRVTKAGVINAYFNAKLMGIDYDVTKLYYEQLPSLTLQDITNFEKQNIVGKPYRMVILGDEKNLDMKSLEKIAPIKRLSQEEIFGY</sequence>
<evidence type="ECO:0000256" key="9">
    <source>
        <dbReference type="SAM" id="SignalP"/>
    </source>
</evidence>
<keyword evidence="5" id="KW-0378">Hydrolase</keyword>
<protein>
    <submittedName>
        <fullName evidence="12">Insulinase family protein</fullName>
    </submittedName>
</protein>
<evidence type="ECO:0000313" key="14">
    <source>
        <dbReference type="Proteomes" id="UP000405805"/>
    </source>
</evidence>
<evidence type="ECO:0000256" key="8">
    <source>
        <dbReference type="RuleBase" id="RU004447"/>
    </source>
</evidence>
<gene>
    <name evidence="13" type="ORF">F7D57_02960</name>
    <name evidence="12" type="ORF">F7D73_10640</name>
</gene>
<evidence type="ECO:0000313" key="12">
    <source>
        <dbReference type="EMBL" id="MQN81396.1"/>
    </source>
</evidence>
<dbReference type="EMBL" id="VZCB01000079">
    <property type="protein sequence ID" value="MQN81396.1"/>
    <property type="molecule type" value="Genomic_DNA"/>
</dbReference>
<feature type="domain" description="Peptidase M16 C-terminal" evidence="11">
    <location>
        <begin position="717"/>
        <end position="876"/>
    </location>
</feature>
<dbReference type="InterPro" id="IPR011249">
    <property type="entry name" value="Metalloenz_LuxS/M16"/>
</dbReference>
<feature type="signal peptide" evidence="9">
    <location>
        <begin position="1"/>
        <end position="20"/>
    </location>
</feature>